<dbReference type="GO" id="GO:0004519">
    <property type="term" value="F:endonuclease activity"/>
    <property type="evidence" value="ECO:0007669"/>
    <property type="project" value="UniProtKB-KW"/>
</dbReference>
<dbReference type="CDD" id="cd18793">
    <property type="entry name" value="SF2_C_SNF"/>
    <property type="match status" value="1"/>
</dbReference>
<proteinExistence type="predicted"/>
<evidence type="ECO:0000256" key="1">
    <source>
        <dbReference type="ARBA" id="ARBA00022801"/>
    </source>
</evidence>
<protein>
    <submittedName>
        <fullName evidence="4">NgoFVII family restriction endonuclease</fullName>
    </submittedName>
</protein>
<dbReference type="InterPro" id="IPR027417">
    <property type="entry name" value="P-loop_NTPase"/>
</dbReference>
<dbReference type="InterPro" id="IPR014001">
    <property type="entry name" value="Helicase_ATP-bd"/>
</dbReference>
<keyword evidence="4" id="KW-0255">Endonuclease</keyword>
<evidence type="ECO:0000313" key="4">
    <source>
        <dbReference type="EMBL" id="AUB83824.1"/>
    </source>
</evidence>
<dbReference type="GO" id="GO:0016787">
    <property type="term" value="F:hydrolase activity"/>
    <property type="evidence" value="ECO:0007669"/>
    <property type="project" value="UniProtKB-KW"/>
</dbReference>
<dbReference type="PANTHER" id="PTHR45766:SF6">
    <property type="entry name" value="SWI_SNF-RELATED MATRIX-ASSOCIATED ACTIN-DEPENDENT REGULATOR OF CHROMATIN SUBFAMILY A-LIKE PROTEIN 1"/>
    <property type="match status" value="1"/>
</dbReference>
<dbReference type="SUPFAM" id="SSF56024">
    <property type="entry name" value="Phospholipase D/nuclease"/>
    <property type="match status" value="1"/>
</dbReference>
<dbReference type="PROSITE" id="PS51192">
    <property type="entry name" value="HELICASE_ATP_BIND_1"/>
    <property type="match status" value="1"/>
</dbReference>
<feature type="domain" description="Helicase C-terminal" evidence="3">
    <location>
        <begin position="719"/>
        <end position="882"/>
    </location>
</feature>
<dbReference type="InterPro" id="IPR049730">
    <property type="entry name" value="SNF2/RAD54-like_C"/>
</dbReference>
<gene>
    <name evidence="4" type="ORF">THSYN_24665</name>
</gene>
<dbReference type="CDD" id="cd09178">
    <property type="entry name" value="PLDc_N_Snf2_like"/>
    <property type="match status" value="1"/>
</dbReference>
<dbReference type="Gene3D" id="3.40.50.300">
    <property type="entry name" value="P-loop containing nucleotide triphosphate hydrolases"/>
    <property type="match status" value="1"/>
</dbReference>
<dbReference type="Proteomes" id="UP000232638">
    <property type="component" value="Chromosome"/>
</dbReference>
<dbReference type="SUPFAM" id="SSF52540">
    <property type="entry name" value="P-loop containing nucleoside triphosphate hydrolases"/>
    <property type="match status" value="1"/>
</dbReference>
<feature type="domain" description="Helicase ATP-binding" evidence="2">
    <location>
        <begin position="267"/>
        <end position="405"/>
    </location>
</feature>
<sequence length="1164" mass="131193">MPRIFDNIDQALLPVLQETLTVGERADFCVGYFNLRGWRHLADAVGRWTGGEGHCCRLLVGMQLAPSEELRHALRIQDQDDSLDNQTALREKRRLAEDFRRQLALGVPTNPDEAALRQLAQQLRAGQLVVKVYLPRSLHAKLYLVHRRDANNPMTGFVGSSNLTMAGLAQQGELNVDVLEHDACAKLAAWFEDRWRERWCIDISKELAAIIDESWAADRLVPPYHVYLKMAYHLAQEARTGLLEFRIPAIFGDALFDFQVAAVKIAAHHLNKRGGVLIGDVVGLGKSLMATALARIFEDDYATETLILCPKNLVSMWEDYCHRYRLHAKVLSISRVLIELPEKTRRYRVVLIDESHNLRNKEGRRWRAIRDYIDRNDSRCILLSATPYNKTYRDLSAQLGLFLKEDTDLGIRPERLVAELGGEHEFIRRHQCPVRSLAAFEKSNDPDDWRDLMRLYMVRRTRGFIMQNYASSDDTGRYLQFPDGSKSYFPKRIPKNLAFRIDASDPRDPYARFYSSSVVDAVNALVLPRYGLGNYLTPKPKQPANAHEERIIAGLSRAGTRLMGFCRTNLFKRLESAGPAFLLSIERHILRNFIVLHAIEQGLPIPIGTQGAELLDTRYCDEDDTLAADEETADGTDTDLDDAPETNVNLRDALRTEADFRTRAAKAYAAYSGPFNRRFRWLPSTLFKRTLAADLRADARALIGVLGVCGAWDPAQDTKLAQLHRLVTEDHGKEKLLVFTQFADTARYLAEQLENRGVLAIAPVTGQSADPTELAWRFSPDSNDKRGKIPAAEMLRVLIATDVLSEGQNLQDCAIVVNYDLPWAIIRLIQRAGRVDRIGQRADRLLCYSFVPADGVERLIGLRQRVRRRLIQNAEVVGSDEQFFEDDGNDQVVRDLYTERSGILDDDADTEVDLASYAYQIWKNATDADPGLTAQIEGLPDVVYATKAHPSAPGAPPGVLVYTRTPQGNDALAWMDEEGRAVTQSQLTILKAAACAADTPALPRQEQHHALTERGLAHIVKEEQSFGGALGRPSGARFKTYERLKRYRAALGDTRDLFITDEHVRQVDRVLEEVYRNPLMTGAADTLNRQLKAGIDDHSLADLVLRLREDGRLCVIADEEEVREPRLICSMGLAQPDWLDRAWGAAPNFPDRLPQPPLIEIQVL</sequence>
<dbReference type="InterPro" id="IPR001650">
    <property type="entry name" value="Helicase_C-like"/>
</dbReference>
<dbReference type="Pfam" id="PF13091">
    <property type="entry name" value="PLDc_2"/>
    <property type="match status" value="1"/>
</dbReference>
<evidence type="ECO:0000259" key="3">
    <source>
        <dbReference type="PROSITE" id="PS51194"/>
    </source>
</evidence>
<dbReference type="InterPro" id="IPR025202">
    <property type="entry name" value="PLD-like_dom"/>
</dbReference>
<dbReference type="PANTHER" id="PTHR45766">
    <property type="entry name" value="DNA ANNEALING HELICASE AND ENDONUCLEASE ZRANB3 FAMILY MEMBER"/>
    <property type="match status" value="1"/>
</dbReference>
<dbReference type="GO" id="GO:0004386">
    <property type="term" value="F:helicase activity"/>
    <property type="evidence" value="ECO:0007669"/>
    <property type="project" value="UniProtKB-KW"/>
</dbReference>
<keyword evidence="4" id="KW-0540">Nuclease</keyword>
<dbReference type="Gene3D" id="3.30.870.10">
    <property type="entry name" value="Endonuclease Chain A"/>
    <property type="match status" value="1"/>
</dbReference>
<dbReference type="InterPro" id="IPR038718">
    <property type="entry name" value="SNF2-like_sf"/>
</dbReference>
<dbReference type="PROSITE" id="PS51194">
    <property type="entry name" value="HELICASE_CTER"/>
    <property type="match status" value="1"/>
</dbReference>
<dbReference type="EMBL" id="CP020370">
    <property type="protein sequence ID" value="AUB83824.1"/>
    <property type="molecule type" value="Genomic_DNA"/>
</dbReference>
<dbReference type="KEGG" id="tsy:THSYN_24665"/>
<dbReference type="Gene3D" id="3.40.50.10810">
    <property type="entry name" value="Tandem AAA-ATPase domain"/>
    <property type="match status" value="2"/>
</dbReference>
<accession>A0A2K8UDZ9</accession>
<dbReference type="SMART" id="SM00490">
    <property type="entry name" value="HELICc"/>
    <property type="match status" value="1"/>
</dbReference>
<evidence type="ECO:0000259" key="2">
    <source>
        <dbReference type="PROSITE" id="PS51192"/>
    </source>
</evidence>
<dbReference type="OrthoDB" id="9814088at2"/>
<dbReference type="Pfam" id="PF00271">
    <property type="entry name" value="Helicase_C"/>
    <property type="match status" value="1"/>
</dbReference>
<reference evidence="4 5" key="1">
    <citation type="submission" date="2017-03" db="EMBL/GenBank/DDBJ databases">
        <title>Complete genome sequence of Candidatus 'Thiodictyon syntrophicum' sp. nov. strain Cad16T, a photolithoautotroph purple sulfur bacterium isolated from an alpine meromictic lake.</title>
        <authorList>
            <person name="Luedin S.M."/>
            <person name="Pothier J.F."/>
            <person name="Danza F."/>
            <person name="Storelli N."/>
            <person name="Wittwer M."/>
            <person name="Tonolla M."/>
        </authorList>
    </citation>
    <scope>NUCLEOTIDE SEQUENCE [LARGE SCALE GENOMIC DNA]</scope>
    <source>
        <strain evidence="4 5">Cad16T</strain>
    </source>
</reference>
<name>A0A2K8UDZ9_9GAMM</name>
<dbReference type="AlphaFoldDB" id="A0A2K8UDZ9"/>
<dbReference type="SMART" id="SM00487">
    <property type="entry name" value="DEXDc"/>
    <property type="match status" value="1"/>
</dbReference>
<evidence type="ECO:0000313" key="5">
    <source>
        <dbReference type="Proteomes" id="UP000232638"/>
    </source>
</evidence>
<keyword evidence="5" id="KW-1185">Reference proteome</keyword>
<keyword evidence="1" id="KW-0378">Hydrolase</keyword>
<organism evidence="4 5">
    <name type="scientific">Candidatus Thiodictyon syntrophicum</name>
    <dbReference type="NCBI Taxonomy" id="1166950"/>
    <lineage>
        <taxon>Bacteria</taxon>
        <taxon>Pseudomonadati</taxon>
        <taxon>Pseudomonadota</taxon>
        <taxon>Gammaproteobacteria</taxon>
        <taxon>Chromatiales</taxon>
        <taxon>Chromatiaceae</taxon>
        <taxon>Thiodictyon</taxon>
    </lineage>
</organism>
<dbReference type="RefSeq" id="WP_100921500.1">
    <property type="nucleotide sequence ID" value="NZ_CP020370.1"/>
</dbReference>